<evidence type="ECO:0000256" key="10">
    <source>
        <dbReference type="ARBA" id="ARBA00022884"/>
    </source>
</evidence>
<dbReference type="KEGG" id="nva:G3M78_13895"/>
<dbReference type="GO" id="GO:0008033">
    <property type="term" value="P:tRNA processing"/>
    <property type="evidence" value="ECO:0007669"/>
    <property type="project" value="UniProtKB-KW"/>
</dbReference>
<dbReference type="GO" id="GO:0000166">
    <property type="term" value="F:nucleotide binding"/>
    <property type="evidence" value="ECO:0007669"/>
    <property type="project" value="UniProtKB-KW"/>
</dbReference>
<evidence type="ECO:0000256" key="6">
    <source>
        <dbReference type="ARBA" id="ARBA00022695"/>
    </source>
</evidence>
<comment type="cofactor">
    <cofactor evidence="1">
        <name>Mg(2+)</name>
        <dbReference type="ChEBI" id="CHEBI:18420"/>
    </cofactor>
</comment>
<dbReference type="SUPFAM" id="SSF81301">
    <property type="entry name" value="Nucleotidyltransferase"/>
    <property type="match status" value="1"/>
</dbReference>
<dbReference type="AlphaFoldDB" id="A0A7T0C4P6"/>
<dbReference type="InterPro" id="IPR052390">
    <property type="entry name" value="tRNA_nt/polyA_polymerase"/>
</dbReference>
<evidence type="ECO:0000256" key="8">
    <source>
        <dbReference type="ARBA" id="ARBA00022741"/>
    </source>
</evidence>
<dbReference type="CDD" id="cd05398">
    <property type="entry name" value="NT_ClassII-CCAase"/>
    <property type="match status" value="1"/>
</dbReference>
<evidence type="ECO:0000313" key="13">
    <source>
        <dbReference type="EMBL" id="QPJ66428.1"/>
    </source>
</evidence>
<dbReference type="PANTHER" id="PTHR47788:SF1">
    <property type="entry name" value="A-ADDING TRNA NUCLEOTIDYLTRANSFERASE"/>
    <property type="match status" value="1"/>
</dbReference>
<evidence type="ECO:0000256" key="1">
    <source>
        <dbReference type="ARBA" id="ARBA00001946"/>
    </source>
</evidence>
<evidence type="ECO:0000313" key="14">
    <source>
        <dbReference type="Proteomes" id="UP000594464"/>
    </source>
</evidence>
<name>A0A7T0C4P6_9BACT</name>
<accession>A0A7T0C4P6</accession>
<proteinExistence type="inferred from homology"/>
<reference evidence="14" key="1">
    <citation type="submission" date="2020-02" db="EMBL/GenBank/DDBJ databases">
        <title>Genomic and physiological characterization of two novel Nitrospinaceae genera.</title>
        <authorList>
            <person name="Mueller A.J."/>
            <person name="Jung M.-Y."/>
            <person name="Strachan C.R."/>
            <person name="Herbold C.W."/>
            <person name="Kirkegaard R.H."/>
            <person name="Daims H."/>
        </authorList>
    </citation>
    <scope>NUCLEOTIDE SEQUENCE [LARGE SCALE GENOMIC DNA]</scope>
</reference>
<dbReference type="InterPro" id="IPR043519">
    <property type="entry name" value="NT_sf"/>
</dbReference>
<dbReference type="GO" id="GO:0016779">
    <property type="term" value="F:nucleotidyltransferase activity"/>
    <property type="evidence" value="ECO:0007669"/>
    <property type="project" value="UniProtKB-KW"/>
</dbReference>
<evidence type="ECO:0000259" key="12">
    <source>
        <dbReference type="Pfam" id="PF01743"/>
    </source>
</evidence>
<keyword evidence="5" id="KW-0819">tRNA processing</keyword>
<dbReference type="InterPro" id="IPR002646">
    <property type="entry name" value="PolA_pol_head_dom"/>
</dbReference>
<organism evidence="13 14">
    <name type="scientific">Candidatus Nitrohelix vancouverensis</name>
    <dbReference type="NCBI Taxonomy" id="2705534"/>
    <lineage>
        <taxon>Bacteria</taxon>
        <taxon>Pseudomonadati</taxon>
        <taxon>Nitrospinota/Tectimicrobiota group</taxon>
        <taxon>Nitrospinota</taxon>
        <taxon>Nitrospinia</taxon>
        <taxon>Nitrospinales</taxon>
        <taxon>Nitrospinaceae</taxon>
        <taxon>Candidatus Nitrohelix</taxon>
    </lineage>
</organism>
<dbReference type="SUPFAM" id="SSF81891">
    <property type="entry name" value="Poly A polymerase C-terminal region-like"/>
    <property type="match status" value="1"/>
</dbReference>
<evidence type="ECO:0000256" key="4">
    <source>
        <dbReference type="ARBA" id="ARBA00022679"/>
    </source>
</evidence>
<keyword evidence="10 11" id="KW-0694">RNA-binding</keyword>
<evidence type="ECO:0000256" key="2">
    <source>
        <dbReference type="ARBA" id="ARBA00007265"/>
    </source>
</evidence>
<evidence type="ECO:0000256" key="7">
    <source>
        <dbReference type="ARBA" id="ARBA00022723"/>
    </source>
</evidence>
<comment type="similarity">
    <text evidence="2 11">Belongs to the tRNA nucleotidyltransferase/poly(A) polymerase family.</text>
</comment>
<evidence type="ECO:0000256" key="11">
    <source>
        <dbReference type="RuleBase" id="RU003953"/>
    </source>
</evidence>
<evidence type="ECO:0000256" key="9">
    <source>
        <dbReference type="ARBA" id="ARBA00022842"/>
    </source>
</evidence>
<sequence length="418" mass="46963">MTNLKPQLGPKPLDLFQRIGSLADAMDVRVYVVGGFVRDLLLGKSVMDIDLMVEGSAVDLAQQTAKIYKVTASAESQFGTVALELMDGFRLDFATCRKETYTKPAALPDVARGTLEEDLLRRDFTINSMALPINGVSAYELIALSGAEEDLKRGLIRAHHAQSFRDDPCRILRGLRFQNRLNFRWEPDSEGWMRDALEQKMPGQLSGVRFWNEFKLAFTEDNAVGCLHLFRKEGLIAYLASEITDSETGWEALGRVGSCLDEGSVVDFPYLYLLALTSHLSEETLKEIAGRLQWNRQLKNRLSADSHTIEERLGRLQDASALSDWDIHQVFDALSPEALACVFARFNDNRVFAWYGAYCKNRSRARIELTGNDLALMGVAAGPVFAAILKGLRRARFEGVVNSREDEARWVREHYLSS</sequence>
<dbReference type="GO" id="GO:0046872">
    <property type="term" value="F:metal ion binding"/>
    <property type="evidence" value="ECO:0007669"/>
    <property type="project" value="UniProtKB-KW"/>
</dbReference>
<dbReference type="Pfam" id="PF01743">
    <property type="entry name" value="PolyA_pol"/>
    <property type="match status" value="1"/>
</dbReference>
<keyword evidence="6" id="KW-0548">Nucleotidyltransferase</keyword>
<dbReference type="Proteomes" id="UP000594464">
    <property type="component" value="Chromosome"/>
</dbReference>
<protein>
    <submittedName>
        <fullName evidence="13">CCA tRNA nucleotidyltransferase</fullName>
    </submittedName>
</protein>
<dbReference type="EMBL" id="CP048620">
    <property type="protein sequence ID" value="QPJ66428.1"/>
    <property type="molecule type" value="Genomic_DNA"/>
</dbReference>
<keyword evidence="9" id="KW-0460">Magnesium</keyword>
<dbReference type="Gene3D" id="3.30.460.10">
    <property type="entry name" value="Beta Polymerase, domain 2"/>
    <property type="match status" value="1"/>
</dbReference>
<evidence type="ECO:0000256" key="3">
    <source>
        <dbReference type="ARBA" id="ARBA00022555"/>
    </source>
</evidence>
<evidence type="ECO:0000256" key="5">
    <source>
        <dbReference type="ARBA" id="ARBA00022694"/>
    </source>
</evidence>
<dbReference type="Gene3D" id="1.10.3090.10">
    <property type="entry name" value="cca-adding enzyme, domain 2"/>
    <property type="match status" value="1"/>
</dbReference>
<gene>
    <name evidence="13" type="ORF">G3M78_13895</name>
</gene>
<keyword evidence="7" id="KW-0479">Metal-binding</keyword>
<feature type="domain" description="Poly A polymerase head" evidence="12">
    <location>
        <begin position="30"/>
        <end position="157"/>
    </location>
</feature>
<keyword evidence="4 11" id="KW-0808">Transferase</keyword>
<keyword evidence="3" id="KW-0820">tRNA-binding</keyword>
<keyword evidence="8" id="KW-0547">Nucleotide-binding</keyword>
<dbReference type="GO" id="GO:0000049">
    <property type="term" value="F:tRNA binding"/>
    <property type="evidence" value="ECO:0007669"/>
    <property type="project" value="UniProtKB-KW"/>
</dbReference>
<dbReference type="PANTHER" id="PTHR47788">
    <property type="entry name" value="POLYA POLYMERASE"/>
    <property type="match status" value="1"/>
</dbReference>